<sequence length="254" mass="26428">MHRAAFAYAGLAGTYEARRVTSAELPVAVAELRQPDILGANLSLPHKEAVLPLLDSLTDAAKQIGAVNTVIRQGERLIGDNTDASGFVAALQDAGMWSPTLAGRPAVVLGAGGAARAAVYALQVALQVPVLIVNRTPAKALALAQDFGASALLREDVPWAEVGLIVNSSSAGLSNPAETPLSDFDWASAPSAAVYDMVYKPAETRLMREARAAGRPAENGLGMLAHQARLAFAAWTGRQVPAQVFLGALAEATR</sequence>
<organism evidence="5 6">
    <name type="scientific">Deinococcus xinjiangensis</name>
    <dbReference type="NCBI Taxonomy" id="457454"/>
    <lineage>
        <taxon>Bacteria</taxon>
        <taxon>Thermotogati</taxon>
        <taxon>Deinococcota</taxon>
        <taxon>Deinococci</taxon>
        <taxon>Deinococcales</taxon>
        <taxon>Deinococcaceae</taxon>
        <taxon>Deinococcus</taxon>
    </lineage>
</organism>
<dbReference type="SUPFAM" id="SSF53223">
    <property type="entry name" value="Aminoacid dehydrogenase-like, N-terminal domain"/>
    <property type="match status" value="1"/>
</dbReference>
<dbReference type="PANTHER" id="PTHR21089">
    <property type="entry name" value="SHIKIMATE DEHYDROGENASE"/>
    <property type="match status" value="1"/>
</dbReference>
<evidence type="ECO:0000259" key="4">
    <source>
        <dbReference type="Pfam" id="PF18317"/>
    </source>
</evidence>
<dbReference type="InterPro" id="IPR022893">
    <property type="entry name" value="Shikimate_DH_fam"/>
</dbReference>
<comment type="pathway">
    <text evidence="1">Metabolic intermediate biosynthesis; chorismate biosynthesis; chorismate from D-erythrose 4-phosphate and phosphoenolpyruvate: step 4/7.</text>
</comment>
<dbReference type="Gene3D" id="3.40.50.720">
    <property type="entry name" value="NAD(P)-binding Rossmann-like Domain"/>
    <property type="match status" value="1"/>
</dbReference>
<dbReference type="InterPro" id="IPR046346">
    <property type="entry name" value="Aminoacid_DH-like_N_sf"/>
</dbReference>
<evidence type="ECO:0000313" key="6">
    <source>
        <dbReference type="Proteomes" id="UP001458946"/>
    </source>
</evidence>
<evidence type="ECO:0000256" key="1">
    <source>
        <dbReference type="ARBA" id="ARBA00004871"/>
    </source>
</evidence>
<name>A0ABP9VE12_9DEIO</name>
<evidence type="ECO:0000259" key="3">
    <source>
        <dbReference type="Pfam" id="PF08501"/>
    </source>
</evidence>
<evidence type="ECO:0000256" key="2">
    <source>
        <dbReference type="ARBA" id="ARBA00023141"/>
    </source>
</evidence>
<keyword evidence="2" id="KW-0028">Amino-acid biosynthesis</keyword>
<dbReference type="CDD" id="cd01065">
    <property type="entry name" value="NAD_bind_Shikimate_DH"/>
    <property type="match status" value="1"/>
</dbReference>
<dbReference type="InterPro" id="IPR041121">
    <property type="entry name" value="SDH_C"/>
</dbReference>
<dbReference type="Gene3D" id="3.40.50.10860">
    <property type="entry name" value="Leucine Dehydrogenase, chain A, domain 1"/>
    <property type="match status" value="1"/>
</dbReference>
<accession>A0ABP9VE12</accession>
<reference evidence="5 6" key="1">
    <citation type="submission" date="2024-02" db="EMBL/GenBank/DDBJ databases">
        <title>Deinococcus xinjiangensis NBRC 107630.</title>
        <authorList>
            <person name="Ichikawa N."/>
            <person name="Katano-Makiyama Y."/>
            <person name="Hidaka K."/>
        </authorList>
    </citation>
    <scope>NUCLEOTIDE SEQUENCE [LARGE SCALE GENOMIC DNA]</scope>
    <source>
        <strain evidence="5 6">NBRC 107630</strain>
    </source>
</reference>
<dbReference type="Pfam" id="PF08501">
    <property type="entry name" value="Shikimate_dh_N"/>
    <property type="match status" value="1"/>
</dbReference>
<dbReference type="PANTHER" id="PTHR21089:SF1">
    <property type="entry name" value="BIFUNCTIONAL 3-DEHYDROQUINATE DEHYDRATASE_SHIKIMATE DEHYDROGENASE, CHLOROPLASTIC"/>
    <property type="match status" value="1"/>
</dbReference>
<feature type="domain" description="Shikimate dehydrogenase substrate binding N-terminal" evidence="3">
    <location>
        <begin position="1"/>
        <end position="70"/>
    </location>
</feature>
<protein>
    <submittedName>
        <fullName evidence="5">Shikimate dehydrogenase (NADP(+))</fullName>
    </submittedName>
</protein>
<dbReference type="Pfam" id="PF18317">
    <property type="entry name" value="SDH_C"/>
    <property type="match status" value="1"/>
</dbReference>
<dbReference type="SUPFAM" id="SSF51735">
    <property type="entry name" value="NAD(P)-binding Rossmann-fold domains"/>
    <property type="match status" value="1"/>
</dbReference>
<keyword evidence="2" id="KW-0057">Aromatic amino acid biosynthesis</keyword>
<proteinExistence type="predicted"/>
<dbReference type="InterPro" id="IPR013708">
    <property type="entry name" value="Shikimate_DH-bd_N"/>
</dbReference>
<dbReference type="InterPro" id="IPR036291">
    <property type="entry name" value="NAD(P)-bd_dom_sf"/>
</dbReference>
<dbReference type="Proteomes" id="UP001458946">
    <property type="component" value="Unassembled WGS sequence"/>
</dbReference>
<dbReference type="EMBL" id="BAABRN010000021">
    <property type="protein sequence ID" value="GAA5502323.1"/>
    <property type="molecule type" value="Genomic_DNA"/>
</dbReference>
<keyword evidence="6" id="KW-1185">Reference proteome</keyword>
<gene>
    <name evidence="5" type="primary">aroE</name>
    <name evidence="5" type="ORF">Dxin01_02067</name>
</gene>
<evidence type="ECO:0000313" key="5">
    <source>
        <dbReference type="EMBL" id="GAA5502323.1"/>
    </source>
</evidence>
<feature type="domain" description="SDH C-terminal" evidence="4">
    <location>
        <begin position="220"/>
        <end position="249"/>
    </location>
</feature>
<comment type="caution">
    <text evidence="5">The sequence shown here is derived from an EMBL/GenBank/DDBJ whole genome shotgun (WGS) entry which is preliminary data.</text>
</comment>